<dbReference type="InterPro" id="IPR013656">
    <property type="entry name" value="PAS_4"/>
</dbReference>
<evidence type="ECO:0000259" key="6">
    <source>
        <dbReference type="PROSITE" id="PS50112"/>
    </source>
</evidence>
<keyword evidence="4" id="KW-0808">Transferase</keyword>
<dbReference type="Pfam" id="PF08448">
    <property type="entry name" value="PAS_4"/>
    <property type="match status" value="1"/>
</dbReference>
<dbReference type="OrthoDB" id="9813903at2"/>
<dbReference type="InterPro" id="IPR000700">
    <property type="entry name" value="PAS-assoc_C"/>
</dbReference>
<dbReference type="GO" id="GO:0004673">
    <property type="term" value="F:protein histidine kinase activity"/>
    <property type="evidence" value="ECO:0007669"/>
    <property type="project" value="UniProtKB-EC"/>
</dbReference>
<dbReference type="NCBIfam" id="TIGR00229">
    <property type="entry name" value="sensory_box"/>
    <property type="match status" value="2"/>
</dbReference>
<evidence type="ECO:0000313" key="8">
    <source>
        <dbReference type="EMBL" id="RFO98544.1"/>
    </source>
</evidence>
<dbReference type="AlphaFoldDB" id="A0A3E1RGQ8"/>
<proteinExistence type="predicted"/>
<evidence type="ECO:0000256" key="1">
    <source>
        <dbReference type="ARBA" id="ARBA00000085"/>
    </source>
</evidence>
<reference evidence="8 9" key="1">
    <citation type="submission" date="2018-05" db="EMBL/GenBank/DDBJ databases">
        <title>Rhodoferax soyangensis sp.nov., isolated from an oligotrophic freshwater lake.</title>
        <authorList>
            <person name="Park M."/>
        </authorList>
    </citation>
    <scope>NUCLEOTIDE SEQUENCE [LARGE SCALE GENOMIC DNA]</scope>
    <source>
        <strain evidence="8 9">IMCC26218</strain>
    </source>
</reference>
<dbReference type="CDD" id="cd00130">
    <property type="entry name" value="PAS"/>
    <property type="match status" value="1"/>
</dbReference>
<comment type="caution">
    <text evidence="8">The sequence shown here is derived from an EMBL/GenBank/DDBJ whole genome shotgun (WGS) entry which is preliminary data.</text>
</comment>
<dbReference type="PROSITE" id="PS50112">
    <property type="entry name" value="PAS"/>
    <property type="match status" value="2"/>
</dbReference>
<evidence type="ECO:0000259" key="7">
    <source>
        <dbReference type="PROSITE" id="PS50113"/>
    </source>
</evidence>
<keyword evidence="3" id="KW-0597">Phosphoprotein</keyword>
<name>A0A3E1RGQ8_9BURK</name>
<organism evidence="8 9">
    <name type="scientific">Rhodoferax lacus</name>
    <dbReference type="NCBI Taxonomy" id="2184758"/>
    <lineage>
        <taxon>Bacteria</taxon>
        <taxon>Pseudomonadati</taxon>
        <taxon>Pseudomonadota</taxon>
        <taxon>Betaproteobacteria</taxon>
        <taxon>Burkholderiales</taxon>
        <taxon>Comamonadaceae</taxon>
        <taxon>Rhodoferax</taxon>
    </lineage>
</organism>
<feature type="domain" description="PAS" evidence="6">
    <location>
        <begin position="68"/>
        <end position="138"/>
    </location>
</feature>
<dbReference type="Gene3D" id="3.30.450.20">
    <property type="entry name" value="PAS domain"/>
    <property type="match status" value="2"/>
</dbReference>
<dbReference type="EC" id="2.7.13.3" evidence="2"/>
<dbReference type="Pfam" id="PF08447">
    <property type="entry name" value="PAS_3"/>
    <property type="match status" value="1"/>
</dbReference>
<protein>
    <recommendedName>
        <fullName evidence="2">histidine kinase</fullName>
        <ecNumber evidence="2">2.7.13.3</ecNumber>
    </recommendedName>
</protein>
<accession>A0A3E1RGQ8</accession>
<dbReference type="PROSITE" id="PS50113">
    <property type="entry name" value="PAC"/>
    <property type="match status" value="1"/>
</dbReference>
<evidence type="ECO:0000256" key="2">
    <source>
        <dbReference type="ARBA" id="ARBA00012438"/>
    </source>
</evidence>
<dbReference type="EMBL" id="QFZK01000001">
    <property type="protein sequence ID" value="RFO98544.1"/>
    <property type="molecule type" value="Genomic_DNA"/>
</dbReference>
<comment type="catalytic activity">
    <reaction evidence="1">
        <text>ATP + protein L-histidine = ADP + protein N-phospho-L-histidine.</text>
        <dbReference type="EC" id="2.7.13.3"/>
    </reaction>
</comment>
<dbReference type="InterPro" id="IPR000014">
    <property type="entry name" value="PAS"/>
</dbReference>
<evidence type="ECO:0000313" key="9">
    <source>
        <dbReference type="Proteomes" id="UP000260665"/>
    </source>
</evidence>
<feature type="domain" description="PAC" evidence="7">
    <location>
        <begin position="266"/>
        <end position="319"/>
    </location>
</feature>
<dbReference type="InterPro" id="IPR035965">
    <property type="entry name" value="PAS-like_dom_sf"/>
</dbReference>
<evidence type="ECO:0000256" key="4">
    <source>
        <dbReference type="ARBA" id="ARBA00022679"/>
    </source>
</evidence>
<evidence type="ECO:0000256" key="3">
    <source>
        <dbReference type="ARBA" id="ARBA00022553"/>
    </source>
</evidence>
<dbReference type="SMART" id="SM00091">
    <property type="entry name" value="PAS"/>
    <property type="match status" value="2"/>
</dbReference>
<keyword evidence="9" id="KW-1185">Reference proteome</keyword>
<keyword evidence="5" id="KW-0418">Kinase</keyword>
<dbReference type="PANTHER" id="PTHR43304:SF1">
    <property type="entry name" value="PAC DOMAIN-CONTAINING PROTEIN"/>
    <property type="match status" value="1"/>
</dbReference>
<dbReference type="InterPro" id="IPR052162">
    <property type="entry name" value="Sensor_kinase/Photoreceptor"/>
</dbReference>
<dbReference type="PANTHER" id="PTHR43304">
    <property type="entry name" value="PHYTOCHROME-LIKE PROTEIN CPH1"/>
    <property type="match status" value="1"/>
</dbReference>
<feature type="domain" description="PAS" evidence="6">
    <location>
        <begin position="190"/>
        <end position="262"/>
    </location>
</feature>
<dbReference type="RefSeq" id="WP_117173249.1">
    <property type="nucleotide sequence ID" value="NZ_QFZK01000001.1"/>
</dbReference>
<dbReference type="Proteomes" id="UP000260665">
    <property type="component" value="Unassembled WGS sequence"/>
</dbReference>
<dbReference type="InterPro" id="IPR013655">
    <property type="entry name" value="PAS_fold_3"/>
</dbReference>
<sequence length="453" mass="49519">MGYKVNPPSTDELRQMAVQRLGASVAQSGTPLTADQAKKLLEELAISKVEVEIQNVYLQDTCARLDVALNEITDLYDFAPVGFVSTDASGKINKLNLAGASLLGADRNTLMGRKLADLLLPQQRDCVQALMRRAAASSEDQCGEVMIGQSDGVDQHVLLSLAPLSTGQGFHMVLTNISERKAQEVALLATGTRWKLLLEANGDGVWDWDVQADVLHYSNSLAQRYGVPTEPLGGTMEGWRAHVHPDDWPTLLKQIQSCLGGQQVHFSTDHRTRAADGRWDWVRCQGVVCGHDEAGKVTHMVGVLTDIAEQRQMEEDLREVRGIQQALFELLPQYLAVLDGKGRVLQTNAMWNAYGLASGHTYRNGFFQSPYAELLDAVTGSDGDSKASALCGIADVLAGKVPSFQLEYSYVSDAGRRWFIMLVMAVQGERARAVVSHQDVSRIKNPSALLSTL</sequence>
<dbReference type="SUPFAM" id="SSF55785">
    <property type="entry name" value="PYP-like sensor domain (PAS domain)"/>
    <property type="match status" value="3"/>
</dbReference>
<evidence type="ECO:0000256" key="5">
    <source>
        <dbReference type="ARBA" id="ARBA00022777"/>
    </source>
</evidence>
<gene>
    <name evidence="8" type="ORF">DIC66_01250</name>
</gene>